<evidence type="ECO:0008006" key="3">
    <source>
        <dbReference type="Google" id="ProtNLM"/>
    </source>
</evidence>
<dbReference type="Gene3D" id="3.60.10.10">
    <property type="entry name" value="Endonuclease/exonuclease/phosphatase"/>
    <property type="match status" value="1"/>
</dbReference>
<comment type="caution">
    <text evidence="1">The sequence shown here is derived from an EMBL/GenBank/DDBJ whole genome shotgun (WGS) entry which is preliminary data.</text>
</comment>
<gene>
    <name evidence="1" type="ORF">HHI36_004978</name>
</gene>
<evidence type="ECO:0000313" key="2">
    <source>
        <dbReference type="Proteomes" id="UP001516400"/>
    </source>
</evidence>
<sequence>MNRLDNLQWNIRSVKSNLDNLKLKVMQAHPQIILITETFLYENPILKIKRYEIIRQDRHSNGGGLAILVDKNIKYKIIDFPYINLESRGQIQDSKRALLKLTEWRLHSKNEALPLRIREELIEMKNEGFHIVLVWVPSHTNVYGNEKADELVKLGCNQKLEERTVIKGDTSDFSLLILN</sequence>
<keyword evidence="2" id="KW-1185">Reference proteome</keyword>
<protein>
    <recommendedName>
        <fullName evidence="3">RNase H type-1 domain-containing protein</fullName>
    </recommendedName>
</protein>
<dbReference type="SUPFAM" id="SSF53098">
    <property type="entry name" value="Ribonuclease H-like"/>
    <property type="match status" value="1"/>
</dbReference>
<dbReference type="InterPro" id="IPR012337">
    <property type="entry name" value="RNaseH-like_sf"/>
</dbReference>
<dbReference type="SUPFAM" id="SSF56219">
    <property type="entry name" value="DNase I-like"/>
    <property type="match status" value="1"/>
</dbReference>
<name>A0ABD2NTB0_9CUCU</name>
<dbReference type="EMBL" id="JABFTP020000144">
    <property type="protein sequence ID" value="KAL3281777.1"/>
    <property type="molecule type" value="Genomic_DNA"/>
</dbReference>
<dbReference type="Proteomes" id="UP001516400">
    <property type="component" value="Unassembled WGS sequence"/>
</dbReference>
<reference evidence="1 2" key="1">
    <citation type="journal article" date="2021" name="BMC Biol.">
        <title>Horizontally acquired antibacterial genes associated with adaptive radiation of ladybird beetles.</title>
        <authorList>
            <person name="Li H.S."/>
            <person name="Tang X.F."/>
            <person name="Huang Y.H."/>
            <person name="Xu Z.Y."/>
            <person name="Chen M.L."/>
            <person name="Du X.Y."/>
            <person name="Qiu B.Y."/>
            <person name="Chen P.T."/>
            <person name="Zhang W."/>
            <person name="Slipinski A."/>
            <person name="Escalona H.E."/>
            <person name="Waterhouse R.M."/>
            <person name="Zwick A."/>
            <person name="Pang H."/>
        </authorList>
    </citation>
    <scope>NUCLEOTIDE SEQUENCE [LARGE SCALE GENOMIC DNA]</scope>
    <source>
        <strain evidence="1">SYSU2018</strain>
    </source>
</reference>
<dbReference type="InterPro" id="IPR036691">
    <property type="entry name" value="Endo/exonu/phosph_ase_sf"/>
</dbReference>
<organism evidence="1 2">
    <name type="scientific">Cryptolaemus montrouzieri</name>
    <dbReference type="NCBI Taxonomy" id="559131"/>
    <lineage>
        <taxon>Eukaryota</taxon>
        <taxon>Metazoa</taxon>
        <taxon>Ecdysozoa</taxon>
        <taxon>Arthropoda</taxon>
        <taxon>Hexapoda</taxon>
        <taxon>Insecta</taxon>
        <taxon>Pterygota</taxon>
        <taxon>Neoptera</taxon>
        <taxon>Endopterygota</taxon>
        <taxon>Coleoptera</taxon>
        <taxon>Polyphaga</taxon>
        <taxon>Cucujiformia</taxon>
        <taxon>Coccinelloidea</taxon>
        <taxon>Coccinellidae</taxon>
        <taxon>Scymninae</taxon>
        <taxon>Scymnini</taxon>
        <taxon>Cryptolaemus</taxon>
    </lineage>
</organism>
<evidence type="ECO:0000313" key="1">
    <source>
        <dbReference type="EMBL" id="KAL3281777.1"/>
    </source>
</evidence>
<accession>A0ABD2NTB0</accession>
<dbReference type="AlphaFoldDB" id="A0ABD2NTB0"/>
<proteinExistence type="predicted"/>